<name>A0A174PJV9_9FIRM</name>
<evidence type="ECO:0000313" key="2">
    <source>
        <dbReference type="EMBL" id="CUP58179.1"/>
    </source>
</evidence>
<evidence type="ECO:0000259" key="1">
    <source>
        <dbReference type="Pfam" id="PF01261"/>
    </source>
</evidence>
<dbReference type="InterPro" id="IPR013022">
    <property type="entry name" value="Xyl_isomerase-like_TIM-brl"/>
</dbReference>
<dbReference type="InterPro" id="IPR036237">
    <property type="entry name" value="Xyl_isomerase-like_sf"/>
</dbReference>
<organism evidence="2 3">
    <name type="scientific">Anaerotruncus colihominis</name>
    <dbReference type="NCBI Taxonomy" id="169435"/>
    <lineage>
        <taxon>Bacteria</taxon>
        <taxon>Bacillati</taxon>
        <taxon>Bacillota</taxon>
        <taxon>Clostridia</taxon>
        <taxon>Eubacteriales</taxon>
        <taxon>Oscillospiraceae</taxon>
        <taxon>Anaerotruncus</taxon>
    </lineage>
</organism>
<gene>
    <name evidence="2" type="ORF">ERS852551_01256</name>
</gene>
<dbReference type="InterPro" id="IPR050312">
    <property type="entry name" value="IolE/XylAMocC-like"/>
</dbReference>
<dbReference type="Gene3D" id="3.20.20.150">
    <property type="entry name" value="Divalent-metal-dependent TIM barrel enzymes"/>
    <property type="match status" value="1"/>
</dbReference>
<feature type="domain" description="Xylose isomerase-like TIM barrel" evidence="1">
    <location>
        <begin position="21"/>
        <end position="292"/>
    </location>
</feature>
<dbReference type="EMBL" id="CZBE01000007">
    <property type="protein sequence ID" value="CUP58179.1"/>
    <property type="molecule type" value="Genomic_DNA"/>
</dbReference>
<dbReference type="SUPFAM" id="SSF51658">
    <property type="entry name" value="Xylose isomerase-like"/>
    <property type="match status" value="1"/>
</dbReference>
<reference evidence="2 3" key="1">
    <citation type="submission" date="2015-09" db="EMBL/GenBank/DDBJ databases">
        <authorList>
            <consortium name="Pathogen Informatics"/>
        </authorList>
    </citation>
    <scope>NUCLEOTIDE SEQUENCE [LARGE SCALE GENOMIC DNA]</scope>
    <source>
        <strain evidence="2 3">2789STDY5834939</strain>
    </source>
</reference>
<dbReference type="RefSeq" id="WP_006877078.1">
    <property type="nucleotide sequence ID" value="NZ_CABIWA010000009.1"/>
</dbReference>
<sequence length="297" mass="33542">MFQIAGHTMGTPEYTLPHALDLFHAIGLDGAEIVVQDGYQCAISQQAKPGELAALRRQADRLGLRIIALTPYYSRFNDLDPVVREAEIQGVCRVIQYAQALDSLYIRIYAGNFAQGDADPDGQKRRLLIDSMRRLGDLALDRGMKLVMENHFNTMTVSAADSISLAREIGHPAVGILYDQANLTFTGNESWPQALHLQFSKLYYTHVKDLIFREGCRDFTSSDVSHPTEEERNVITRIVGEGVVPWPEILQNMKDRGYCGWLSLEYERRWHPQDIPDASVGMKKSADYLRSCFCKLT</sequence>
<accession>A0A174PJV9</accession>
<dbReference type="AlphaFoldDB" id="A0A174PJV9"/>
<dbReference type="Proteomes" id="UP000095765">
    <property type="component" value="Unassembled WGS sequence"/>
</dbReference>
<dbReference type="PANTHER" id="PTHR12110">
    <property type="entry name" value="HYDROXYPYRUVATE ISOMERASE"/>
    <property type="match status" value="1"/>
</dbReference>
<evidence type="ECO:0000313" key="3">
    <source>
        <dbReference type="Proteomes" id="UP000095765"/>
    </source>
</evidence>
<protein>
    <submittedName>
        <fullName evidence="2">Fructoselysine 3-epimerase</fullName>
    </submittedName>
</protein>
<dbReference type="Pfam" id="PF01261">
    <property type="entry name" value="AP_endonuc_2"/>
    <property type="match status" value="1"/>
</dbReference>
<proteinExistence type="predicted"/>